<comment type="caution">
    <text evidence="4">The sequence shown here is derived from an EMBL/GenBank/DDBJ whole genome shotgun (WGS) entry which is preliminary data.</text>
</comment>
<organism evidence="4 5">
    <name type="scientific">Heliobacterium chlorum</name>
    <dbReference type="NCBI Taxonomy" id="2698"/>
    <lineage>
        <taxon>Bacteria</taxon>
        <taxon>Bacillati</taxon>
        <taxon>Bacillota</taxon>
        <taxon>Clostridia</taxon>
        <taxon>Eubacteriales</taxon>
        <taxon>Heliobacteriaceae</taxon>
        <taxon>Heliobacterium</taxon>
    </lineage>
</organism>
<dbReference type="RefSeq" id="WP_188040807.1">
    <property type="nucleotide sequence ID" value="NZ_JACVHF010000013.1"/>
</dbReference>
<evidence type="ECO:0000313" key="5">
    <source>
        <dbReference type="Proteomes" id="UP000617402"/>
    </source>
</evidence>
<dbReference type="EMBL" id="JACVHF010000013">
    <property type="protein sequence ID" value="MBC9785339.1"/>
    <property type="molecule type" value="Genomic_DNA"/>
</dbReference>
<feature type="domain" description="DUF7685" evidence="1">
    <location>
        <begin position="9"/>
        <end position="48"/>
    </location>
</feature>
<dbReference type="InterPro" id="IPR056130">
    <property type="entry name" value="DUF7713"/>
</dbReference>
<gene>
    <name evidence="4" type="ORF">H1S01_12550</name>
</gene>
<evidence type="ECO:0000259" key="2">
    <source>
        <dbReference type="Pfam" id="PF24735"/>
    </source>
</evidence>
<accession>A0ABR7T3K8</accession>
<name>A0ABR7T3K8_HELCL</name>
<sequence length="198" mass="22474">MVFIKQFLCEHCGQETFQQAMVHLTEGTSNQKICRDCFSKIMAKQLGVPFSPIQNNRITLSDFEGKGHTFEIASLLTPNGMALEATEWIDENGEKTVGYKESVLMPVGTAQEIIYEKLMAKLVRVLAEPSLSFNYGLPAFVYPGTVRGRVEYEESPHAEGPKVVIDGRTFTWDEFGKMMSSWEGWKFQLRMIDITEDE</sequence>
<reference evidence="4 5" key="1">
    <citation type="submission" date="2020-07" db="EMBL/GenBank/DDBJ databases">
        <title>Draft whole-genome sequence of Heliobacterium chlorum DSM 3682, type strain.</title>
        <authorList>
            <person name="Kyndt J.A."/>
            <person name="Meyer T.E."/>
            <person name="Imhoff J.F."/>
        </authorList>
    </citation>
    <scope>NUCLEOTIDE SEQUENCE [LARGE SCALE GENOMIC DNA]</scope>
    <source>
        <strain evidence="4 5">DSM 3682</strain>
    </source>
</reference>
<keyword evidence="5" id="KW-1185">Reference proteome</keyword>
<dbReference type="Pfam" id="PF24828">
    <property type="entry name" value="DUF7713"/>
    <property type="match status" value="1"/>
</dbReference>
<evidence type="ECO:0000259" key="1">
    <source>
        <dbReference type="Pfam" id="PF24734"/>
    </source>
</evidence>
<dbReference type="InterPro" id="IPR056103">
    <property type="entry name" value="DUF7686"/>
</dbReference>
<proteinExistence type="predicted"/>
<dbReference type="InterPro" id="IPR056102">
    <property type="entry name" value="DUF7685"/>
</dbReference>
<evidence type="ECO:0000259" key="3">
    <source>
        <dbReference type="Pfam" id="PF24828"/>
    </source>
</evidence>
<feature type="domain" description="DUF7686" evidence="2">
    <location>
        <begin position="54"/>
        <end position="126"/>
    </location>
</feature>
<dbReference type="Pfam" id="PF24734">
    <property type="entry name" value="DUF7685"/>
    <property type="match status" value="1"/>
</dbReference>
<feature type="domain" description="DUF7713" evidence="3">
    <location>
        <begin position="145"/>
        <end position="196"/>
    </location>
</feature>
<dbReference type="Proteomes" id="UP000617402">
    <property type="component" value="Unassembled WGS sequence"/>
</dbReference>
<evidence type="ECO:0008006" key="6">
    <source>
        <dbReference type="Google" id="ProtNLM"/>
    </source>
</evidence>
<protein>
    <recommendedName>
        <fullName evidence="6">DUF4428 domain-containing protein</fullName>
    </recommendedName>
</protein>
<dbReference type="Pfam" id="PF24735">
    <property type="entry name" value="DUF7686"/>
    <property type="match status" value="1"/>
</dbReference>
<evidence type="ECO:0000313" key="4">
    <source>
        <dbReference type="EMBL" id="MBC9785339.1"/>
    </source>
</evidence>